<keyword evidence="7 10" id="KW-1133">Transmembrane helix</keyword>
<evidence type="ECO:0000256" key="8">
    <source>
        <dbReference type="ARBA" id="ARBA00023034"/>
    </source>
</evidence>
<evidence type="ECO:0000256" key="10">
    <source>
        <dbReference type="RuleBase" id="RU363079"/>
    </source>
</evidence>
<feature type="transmembrane region" description="Helical" evidence="10">
    <location>
        <begin position="260"/>
        <end position="289"/>
    </location>
</feature>
<accession>A0A0L9TIW3</accession>
<comment type="similarity">
    <text evidence="3 10">Belongs to the nonaspanin (TM9SF) (TC 9.A.2) family.</text>
</comment>
<comment type="subcellular location">
    <subcellularLocation>
        <location evidence="1">Endosome membrane</location>
        <topology evidence="1">Multi-pass membrane protein</topology>
    </subcellularLocation>
    <subcellularLocation>
        <location evidence="2">Golgi apparatus membrane</location>
        <topology evidence="2">Multi-pass membrane protein</topology>
    </subcellularLocation>
</comment>
<dbReference type="GO" id="GO:0010008">
    <property type="term" value="C:endosome membrane"/>
    <property type="evidence" value="ECO:0007669"/>
    <property type="project" value="UniProtKB-SubCell"/>
</dbReference>
<evidence type="ECO:0000256" key="2">
    <source>
        <dbReference type="ARBA" id="ARBA00004653"/>
    </source>
</evidence>
<feature type="transmembrane region" description="Helical" evidence="10">
    <location>
        <begin position="351"/>
        <end position="378"/>
    </location>
</feature>
<feature type="transmembrane region" description="Helical" evidence="10">
    <location>
        <begin position="390"/>
        <end position="416"/>
    </location>
</feature>
<keyword evidence="5" id="KW-0732">Signal</keyword>
<keyword evidence="9 10" id="KW-0472">Membrane</keyword>
<feature type="transmembrane region" description="Helical" evidence="10">
    <location>
        <begin position="192"/>
        <end position="215"/>
    </location>
</feature>
<name>A0A0L9TIW3_PHAAN</name>
<feature type="transmembrane region" description="Helical" evidence="10">
    <location>
        <begin position="295"/>
        <end position="314"/>
    </location>
</feature>
<evidence type="ECO:0000256" key="4">
    <source>
        <dbReference type="ARBA" id="ARBA00022692"/>
    </source>
</evidence>
<reference evidence="12" key="1">
    <citation type="journal article" date="2015" name="Proc. Natl. Acad. Sci. U.S.A.">
        <title>Genome sequencing of adzuki bean (Vigna angularis) provides insight into high starch and low fat accumulation and domestication.</title>
        <authorList>
            <person name="Yang K."/>
            <person name="Tian Z."/>
            <person name="Chen C."/>
            <person name="Luo L."/>
            <person name="Zhao B."/>
            <person name="Wang Z."/>
            <person name="Yu L."/>
            <person name="Li Y."/>
            <person name="Sun Y."/>
            <person name="Li W."/>
            <person name="Chen Y."/>
            <person name="Li Y."/>
            <person name="Zhang Y."/>
            <person name="Ai D."/>
            <person name="Zhao J."/>
            <person name="Shang C."/>
            <person name="Ma Y."/>
            <person name="Wu B."/>
            <person name="Wang M."/>
            <person name="Gao L."/>
            <person name="Sun D."/>
            <person name="Zhang P."/>
            <person name="Guo F."/>
            <person name="Wang W."/>
            <person name="Li Y."/>
            <person name="Wang J."/>
            <person name="Varshney R.K."/>
            <person name="Wang J."/>
            <person name="Ling H.Q."/>
            <person name="Wan P."/>
        </authorList>
    </citation>
    <scope>NUCLEOTIDE SEQUENCE</scope>
    <source>
        <strain evidence="12">cv. Jingnong 6</strain>
    </source>
</reference>
<feature type="non-terminal residue" evidence="11">
    <location>
        <position position="1"/>
    </location>
</feature>
<evidence type="ECO:0000313" key="12">
    <source>
        <dbReference type="Proteomes" id="UP000053144"/>
    </source>
</evidence>
<dbReference type="OMA" id="DHKYQRD"/>
<feature type="transmembrane region" description="Helical" evidence="10">
    <location>
        <begin position="428"/>
        <end position="447"/>
    </location>
</feature>
<proteinExistence type="inferred from homology"/>
<dbReference type="GO" id="GO:0000139">
    <property type="term" value="C:Golgi membrane"/>
    <property type="evidence" value="ECO:0007669"/>
    <property type="project" value="UniProtKB-SubCell"/>
</dbReference>
<evidence type="ECO:0000256" key="6">
    <source>
        <dbReference type="ARBA" id="ARBA00022753"/>
    </source>
</evidence>
<dbReference type="Pfam" id="PF02990">
    <property type="entry name" value="EMP70"/>
    <property type="match status" value="1"/>
</dbReference>
<sequence length="481" mass="55423">VYFILLQYQRDEPVTLWVNKLGPYNNPQETYNYYSLPFCHPLRNASAAHKWGGLGEVLGGNELIDSQIDIKFQRNVDKTVFCQIDLNEAKVKLFKDAIENNYWFEFFMGYVGDIRPDKNGEGKHILYTHKNIIVKYNNDQIIHVNLTQDIPKPLEVGKHLDMTYSVKWDSTNVTFGHRFDVYLDHPFFEHQIHWFSIFNSFMMVIFLTGLVSMILMRTLRNDYAKYAREDDDLESLERDVSEESGWKLVHGDVFRPPRNLVILSAVVGTGAQLALLVLLVVLLAIVGMLYVGRGAIVTTFIVCYALTSFISGYVSGGMYSRNGVVGRNWSGALNNPCRVKTIPRPIPEKKWYLTPSVVSLMGGLLPFGSIFIEMYFVFTSFWNYKVYYVYGFMLLVFLILIIVTVCVTIVGTYFLLNAENYHWQWTSFFSAASTAVYVYLYSIYYYYMKTKMSGFFQTSFYFGYTLMFSLGLGILCGKSSV</sequence>
<evidence type="ECO:0000313" key="11">
    <source>
        <dbReference type="EMBL" id="KOM30382.1"/>
    </source>
</evidence>
<evidence type="ECO:0000256" key="9">
    <source>
        <dbReference type="ARBA" id="ARBA00023136"/>
    </source>
</evidence>
<evidence type="ECO:0000256" key="5">
    <source>
        <dbReference type="ARBA" id="ARBA00022729"/>
    </source>
</evidence>
<dbReference type="EMBL" id="KQ258671">
    <property type="protein sequence ID" value="KOM30382.1"/>
    <property type="molecule type" value="Genomic_DNA"/>
</dbReference>
<dbReference type="PANTHER" id="PTHR10766">
    <property type="entry name" value="TRANSMEMBRANE 9 SUPERFAMILY PROTEIN"/>
    <property type="match status" value="1"/>
</dbReference>
<keyword evidence="6" id="KW-0967">Endosome</keyword>
<protein>
    <recommendedName>
        <fullName evidence="10">Transmembrane 9 superfamily member</fullName>
    </recommendedName>
</protein>
<dbReference type="GO" id="GO:0005802">
    <property type="term" value="C:trans-Golgi network"/>
    <property type="evidence" value="ECO:0007669"/>
    <property type="project" value="TreeGrafter"/>
</dbReference>
<organism evidence="11 12">
    <name type="scientific">Phaseolus angularis</name>
    <name type="common">Azuki bean</name>
    <name type="synonym">Vigna angularis</name>
    <dbReference type="NCBI Taxonomy" id="3914"/>
    <lineage>
        <taxon>Eukaryota</taxon>
        <taxon>Viridiplantae</taxon>
        <taxon>Streptophyta</taxon>
        <taxon>Embryophyta</taxon>
        <taxon>Tracheophyta</taxon>
        <taxon>Spermatophyta</taxon>
        <taxon>Magnoliopsida</taxon>
        <taxon>eudicotyledons</taxon>
        <taxon>Gunneridae</taxon>
        <taxon>Pentapetalae</taxon>
        <taxon>rosids</taxon>
        <taxon>fabids</taxon>
        <taxon>Fabales</taxon>
        <taxon>Fabaceae</taxon>
        <taxon>Papilionoideae</taxon>
        <taxon>50 kb inversion clade</taxon>
        <taxon>NPAAA clade</taxon>
        <taxon>indigoferoid/millettioid clade</taxon>
        <taxon>Phaseoleae</taxon>
        <taxon>Vigna</taxon>
    </lineage>
</organism>
<evidence type="ECO:0000256" key="1">
    <source>
        <dbReference type="ARBA" id="ARBA00004337"/>
    </source>
</evidence>
<dbReference type="PANTHER" id="PTHR10766:SF117">
    <property type="entry name" value="TRANSMEMBRANE 9 SUPERFAMILY MEMBER"/>
    <property type="match status" value="1"/>
</dbReference>
<keyword evidence="8" id="KW-0333">Golgi apparatus</keyword>
<evidence type="ECO:0000256" key="3">
    <source>
        <dbReference type="ARBA" id="ARBA00005227"/>
    </source>
</evidence>
<dbReference type="InterPro" id="IPR004240">
    <property type="entry name" value="EMP70"/>
</dbReference>
<feature type="transmembrane region" description="Helical" evidence="10">
    <location>
        <begin position="459"/>
        <end position="477"/>
    </location>
</feature>
<gene>
    <name evidence="11" type="ORF">LR48_Vigan1300s000100</name>
</gene>
<dbReference type="GO" id="GO:0072657">
    <property type="term" value="P:protein localization to membrane"/>
    <property type="evidence" value="ECO:0007669"/>
    <property type="project" value="TreeGrafter"/>
</dbReference>
<dbReference type="Proteomes" id="UP000053144">
    <property type="component" value="Unassembled WGS sequence"/>
</dbReference>
<dbReference type="AlphaFoldDB" id="A0A0L9TIW3"/>
<comment type="caution">
    <text evidence="10">Lacks conserved residue(s) required for the propagation of feature annotation.</text>
</comment>
<evidence type="ECO:0000256" key="7">
    <source>
        <dbReference type="ARBA" id="ARBA00022989"/>
    </source>
</evidence>
<keyword evidence="4 10" id="KW-0812">Transmembrane</keyword>
<dbReference type="Gramene" id="KOM30382">
    <property type="protein sequence ID" value="KOM30382"/>
    <property type="gene ID" value="LR48_Vigan1300s000100"/>
</dbReference>